<name>A0A9P4QTZ3_9PLEO</name>
<dbReference type="EMBL" id="ML996204">
    <property type="protein sequence ID" value="KAF2731044.1"/>
    <property type="molecule type" value="Genomic_DNA"/>
</dbReference>
<evidence type="ECO:0000313" key="3">
    <source>
        <dbReference type="Proteomes" id="UP000799444"/>
    </source>
</evidence>
<gene>
    <name evidence="2" type="ORF">EJ04DRAFT_21868</name>
</gene>
<dbReference type="Proteomes" id="UP000799444">
    <property type="component" value="Unassembled WGS sequence"/>
</dbReference>
<accession>A0A9P4QTZ3</accession>
<proteinExistence type="predicted"/>
<protein>
    <submittedName>
        <fullName evidence="2">Uncharacterized protein</fullName>
    </submittedName>
</protein>
<sequence>MHASTLLTEYELSHPPNGPPLPMPKPSVDLSTSGGITVAPSEAQNRSRSPSRTSNRSREPLVDVPLKLTPSVEQHYSAHVTSTVDARGAHEQRKHVRNSKKYELNDWKKYMTKSGKSDLSSNTSSMFSWNSRTSYGERIVQTREVRQEVEVVEPRESRWTLSKIRRLSRETSNTQTPGAP</sequence>
<evidence type="ECO:0000313" key="2">
    <source>
        <dbReference type="EMBL" id="KAF2731044.1"/>
    </source>
</evidence>
<feature type="compositionally biased region" description="Pro residues" evidence="1">
    <location>
        <begin position="16"/>
        <end position="25"/>
    </location>
</feature>
<dbReference type="AlphaFoldDB" id="A0A9P4QTZ3"/>
<comment type="caution">
    <text evidence="2">The sequence shown here is derived from an EMBL/GenBank/DDBJ whole genome shotgun (WGS) entry which is preliminary data.</text>
</comment>
<organism evidence="2 3">
    <name type="scientific">Polyplosphaeria fusca</name>
    <dbReference type="NCBI Taxonomy" id="682080"/>
    <lineage>
        <taxon>Eukaryota</taxon>
        <taxon>Fungi</taxon>
        <taxon>Dikarya</taxon>
        <taxon>Ascomycota</taxon>
        <taxon>Pezizomycotina</taxon>
        <taxon>Dothideomycetes</taxon>
        <taxon>Pleosporomycetidae</taxon>
        <taxon>Pleosporales</taxon>
        <taxon>Tetraplosphaeriaceae</taxon>
        <taxon>Polyplosphaeria</taxon>
    </lineage>
</organism>
<evidence type="ECO:0000256" key="1">
    <source>
        <dbReference type="SAM" id="MobiDB-lite"/>
    </source>
</evidence>
<feature type="region of interest" description="Disordered" evidence="1">
    <location>
        <begin position="1"/>
        <end position="72"/>
    </location>
</feature>
<keyword evidence="3" id="KW-1185">Reference proteome</keyword>
<reference evidence="2" key="1">
    <citation type="journal article" date="2020" name="Stud. Mycol.">
        <title>101 Dothideomycetes genomes: a test case for predicting lifestyles and emergence of pathogens.</title>
        <authorList>
            <person name="Haridas S."/>
            <person name="Albert R."/>
            <person name="Binder M."/>
            <person name="Bloem J."/>
            <person name="Labutti K."/>
            <person name="Salamov A."/>
            <person name="Andreopoulos B."/>
            <person name="Baker S."/>
            <person name="Barry K."/>
            <person name="Bills G."/>
            <person name="Bluhm B."/>
            <person name="Cannon C."/>
            <person name="Castanera R."/>
            <person name="Culley D."/>
            <person name="Daum C."/>
            <person name="Ezra D."/>
            <person name="Gonzalez J."/>
            <person name="Henrissat B."/>
            <person name="Kuo A."/>
            <person name="Liang C."/>
            <person name="Lipzen A."/>
            <person name="Lutzoni F."/>
            <person name="Magnuson J."/>
            <person name="Mondo S."/>
            <person name="Nolan M."/>
            <person name="Ohm R."/>
            <person name="Pangilinan J."/>
            <person name="Park H.-J."/>
            <person name="Ramirez L."/>
            <person name="Alfaro M."/>
            <person name="Sun H."/>
            <person name="Tritt A."/>
            <person name="Yoshinaga Y."/>
            <person name="Zwiers L.-H."/>
            <person name="Turgeon B."/>
            <person name="Goodwin S."/>
            <person name="Spatafora J."/>
            <person name="Crous P."/>
            <person name="Grigoriev I."/>
        </authorList>
    </citation>
    <scope>NUCLEOTIDE SEQUENCE</scope>
    <source>
        <strain evidence="2">CBS 125425</strain>
    </source>
</reference>